<dbReference type="EC" id="2.7.10.2" evidence="2"/>
<evidence type="ECO:0000256" key="3">
    <source>
        <dbReference type="ARBA" id="ARBA00022679"/>
    </source>
</evidence>
<dbReference type="InterPro" id="IPR005702">
    <property type="entry name" value="Wzc-like_C"/>
</dbReference>
<dbReference type="InterPro" id="IPR027417">
    <property type="entry name" value="P-loop_NTPase"/>
</dbReference>
<dbReference type="Pfam" id="PF13614">
    <property type="entry name" value="AAA_31"/>
    <property type="match status" value="1"/>
</dbReference>
<evidence type="ECO:0000313" key="11">
    <source>
        <dbReference type="Proteomes" id="UP000783390"/>
    </source>
</evidence>
<protein>
    <recommendedName>
        <fullName evidence="2">non-specific protein-tyrosine kinase</fullName>
        <ecNumber evidence="2">2.7.10.2</ecNumber>
    </recommendedName>
</protein>
<evidence type="ECO:0000256" key="2">
    <source>
        <dbReference type="ARBA" id="ARBA00011903"/>
    </source>
</evidence>
<dbReference type="InterPro" id="IPR050445">
    <property type="entry name" value="Bact_polysacc_biosynth/exp"/>
</dbReference>
<evidence type="ECO:0000313" key="10">
    <source>
        <dbReference type="EMBL" id="MBP1889171.1"/>
    </source>
</evidence>
<comment type="caution">
    <text evidence="10">The sequence shown here is derived from an EMBL/GenBank/DDBJ whole genome shotgun (WGS) entry which is preliminary data.</text>
</comment>
<evidence type="ECO:0000256" key="5">
    <source>
        <dbReference type="ARBA" id="ARBA00022777"/>
    </source>
</evidence>
<comment type="similarity">
    <text evidence="1">Belongs to the CpsD/CapB family.</text>
</comment>
<feature type="domain" description="AAA" evidence="9">
    <location>
        <begin position="33"/>
        <end position="193"/>
    </location>
</feature>
<evidence type="ECO:0000256" key="1">
    <source>
        <dbReference type="ARBA" id="ARBA00007316"/>
    </source>
</evidence>
<keyword evidence="4" id="KW-0547">Nucleotide-binding</keyword>
<keyword evidence="7" id="KW-0829">Tyrosine-protein kinase</keyword>
<dbReference type="CDD" id="cd05387">
    <property type="entry name" value="BY-kinase"/>
    <property type="match status" value="1"/>
</dbReference>
<keyword evidence="6" id="KW-0067">ATP-binding</keyword>
<sequence>MIILDKNLNLQVAEDYRALRSNIKYSSFDNKIKKILVTSSEPGEGKSITVGNLALVFAEDKKKTLIIDCDLRKPSIYKKFNISNTIGLSDVIMNMGNLENAIIKYSEYLDILPSGKIPPNPSEMIGSMTMDMLLEKLSEIYDLIIIDSPPILAVTDAQIISTKVDGTLIVVRSGKTKIETLNLAKSTLNKVNAKILGAVLNGRDKSRESYYDYYGE</sequence>
<dbReference type="SUPFAM" id="SSF52540">
    <property type="entry name" value="P-loop containing nucleoside triphosphate hydrolases"/>
    <property type="match status" value="1"/>
</dbReference>
<proteinExistence type="inferred from homology"/>
<dbReference type="Gene3D" id="3.40.50.300">
    <property type="entry name" value="P-loop containing nucleotide triphosphate hydrolases"/>
    <property type="match status" value="1"/>
</dbReference>
<evidence type="ECO:0000256" key="8">
    <source>
        <dbReference type="ARBA" id="ARBA00051245"/>
    </source>
</evidence>
<dbReference type="PANTHER" id="PTHR32309">
    <property type="entry name" value="TYROSINE-PROTEIN KINASE"/>
    <property type="match status" value="1"/>
</dbReference>
<keyword evidence="3" id="KW-0808">Transferase</keyword>
<evidence type="ECO:0000256" key="6">
    <source>
        <dbReference type="ARBA" id="ARBA00022840"/>
    </source>
</evidence>
<keyword evidence="5" id="KW-0418">Kinase</keyword>
<dbReference type="RefSeq" id="WP_209795891.1">
    <property type="nucleotide sequence ID" value="NZ_JAGGJZ010000002.1"/>
</dbReference>
<name>A0ABS4EYV2_9CLOT</name>
<dbReference type="EMBL" id="JAGGJZ010000002">
    <property type="protein sequence ID" value="MBP1889171.1"/>
    <property type="molecule type" value="Genomic_DNA"/>
</dbReference>
<dbReference type="NCBIfam" id="TIGR01007">
    <property type="entry name" value="eps_fam"/>
    <property type="match status" value="1"/>
</dbReference>
<comment type="catalytic activity">
    <reaction evidence="8">
        <text>L-tyrosyl-[protein] + ATP = O-phospho-L-tyrosyl-[protein] + ADP + H(+)</text>
        <dbReference type="Rhea" id="RHEA:10596"/>
        <dbReference type="Rhea" id="RHEA-COMP:10136"/>
        <dbReference type="Rhea" id="RHEA-COMP:20101"/>
        <dbReference type="ChEBI" id="CHEBI:15378"/>
        <dbReference type="ChEBI" id="CHEBI:30616"/>
        <dbReference type="ChEBI" id="CHEBI:46858"/>
        <dbReference type="ChEBI" id="CHEBI:61978"/>
        <dbReference type="ChEBI" id="CHEBI:456216"/>
        <dbReference type="EC" id="2.7.10.2"/>
    </reaction>
</comment>
<evidence type="ECO:0000259" key="9">
    <source>
        <dbReference type="Pfam" id="PF13614"/>
    </source>
</evidence>
<evidence type="ECO:0000256" key="4">
    <source>
        <dbReference type="ARBA" id="ARBA00022741"/>
    </source>
</evidence>
<accession>A0ABS4EYV2</accession>
<dbReference type="PANTHER" id="PTHR32309:SF13">
    <property type="entry name" value="FERRIC ENTEROBACTIN TRANSPORT PROTEIN FEPE"/>
    <property type="match status" value="1"/>
</dbReference>
<reference evidence="10 11" key="1">
    <citation type="submission" date="2021-03" db="EMBL/GenBank/DDBJ databases">
        <title>Genomic Encyclopedia of Type Strains, Phase IV (KMG-IV): sequencing the most valuable type-strain genomes for metagenomic binning, comparative biology and taxonomic classification.</title>
        <authorList>
            <person name="Goeker M."/>
        </authorList>
    </citation>
    <scope>NUCLEOTIDE SEQUENCE [LARGE SCALE GENOMIC DNA]</scope>
    <source>
        <strain evidence="10 11">DSM 3984</strain>
    </source>
</reference>
<keyword evidence="11" id="KW-1185">Reference proteome</keyword>
<dbReference type="Proteomes" id="UP000783390">
    <property type="component" value="Unassembled WGS sequence"/>
</dbReference>
<dbReference type="InterPro" id="IPR025669">
    <property type="entry name" value="AAA_dom"/>
</dbReference>
<evidence type="ECO:0000256" key="7">
    <source>
        <dbReference type="ARBA" id="ARBA00023137"/>
    </source>
</evidence>
<organism evidence="10 11">
    <name type="scientific">Clostridium moniliforme</name>
    <dbReference type="NCBI Taxonomy" id="39489"/>
    <lineage>
        <taxon>Bacteria</taxon>
        <taxon>Bacillati</taxon>
        <taxon>Bacillota</taxon>
        <taxon>Clostridia</taxon>
        <taxon>Eubacteriales</taxon>
        <taxon>Clostridiaceae</taxon>
        <taxon>Clostridium</taxon>
    </lineage>
</organism>
<gene>
    <name evidence="10" type="ORF">J2Z53_000752</name>
</gene>